<geneLocation type="plasmid" evidence="1 2">
    <name>RPME01</name>
</geneLocation>
<name>A2SMM2_METPP</name>
<reference evidence="1 2" key="1">
    <citation type="journal article" date="2007" name="J. Bacteriol.">
        <title>Whole-genome analysis of the methyl tert-butyl ether-degrading beta-proteobacterium Methylibium petroleiphilum PM1.</title>
        <authorList>
            <person name="Kane S.R."/>
            <person name="Chakicherla A.Y."/>
            <person name="Chain P.S.G."/>
            <person name="Schmidt R."/>
            <person name="Shin M.W."/>
            <person name="Legler T.C."/>
            <person name="Scow K.M."/>
            <person name="Larimer F.W."/>
            <person name="Lucas S.M."/>
            <person name="Richardson P.M."/>
            <person name="Hristova K.R."/>
        </authorList>
    </citation>
    <scope>NUCLEOTIDE SEQUENCE [LARGE SCALE GENOMIC DNA]</scope>
    <source>
        <strain evidence="2">ATCC BAA-1232 / LMG 22953 / PM1</strain>
        <plasmid evidence="1 2">RPME01</plasmid>
    </source>
</reference>
<dbReference type="Proteomes" id="UP000000366">
    <property type="component" value="Plasmid RPME01"/>
</dbReference>
<protein>
    <submittedName>
        <fullName evidence="1">Uncharacterized protein</fullName>
    </submittedName>
</protein>
<accession>A2SMM2</accession>
<organism evidence="1 2">
    <name type="scientific">Methylibium petroleiphilum (strain ATCC BAA-1232 / LMG 22953 / PM1)</name>
    <dbReference type="NCBI Taxonomy" id="420662"/>
    <lineage>
        <taxon>Bacteria</taxon>
        <taxon>Pseudomonadati</taxon>
        <taxon>Pseudomonadota</taxon>
        <taxon>Betaproteobacteria</taxon>
        <taxon>Burkholderiales</taxon>
        <taxon>Sphaerotilaceae</taxon>
        <taxon>Methylibium</taxon>
    </lineage>
</organism>
<gene>
    <name evidence="1" type="ordered locus">Mpe_B0030</name>
</gene>
<sequence>MVPQEASYTAYPRLFGALLGRHWAASPVPLLQLEVGEVVCSDAELPWLARGLSIPYAAASAYPPGVSRMYVDCPPLWSHSSSASLSKQTKALRLRRSSRSGTNVVPTVSFANAVGPRNGAAGALASEALRGGLQRGRAPGCVHAGRGVDRRRGCVAGHAQLRSSRIESSTGVPTSIERPR</sequence>
<proteinExistence type="predicted"/>
<evidence type="ECO:0000313" key="1">
    <source>
        <dbReference type="EMBL" id="ABM96811.1"/>
    </source>
</evidence>
<dbReference type="EMBL" id="CP000556">
    <property type="protein sequence ID" value="ABM96811.1"/>
    <property type="molecule type" value="Genomic_DNA"/>
</dbReference>
<evidence type="ECO:0000313" key="2">
    <source>
        <dbReference type="Proteomes" id="UP000000366"/>
    </source>
</evidence>
<dbReference type="AlphaFoldDB" id="A2SMM2"/>
<keyword evidence="2" id="KW-1185">Reference proteome</keyword>
<dbReference type="HOGENOM" id="CLU_1494592_0_0_4"/>
<dbReference type="KEGG" id="mpt:Mpe_B0030"/>
<keyword evidence="1" id="KW-0614">Plasmid</keyword>